<dbReference type="OrthoDB" id="9778320at2"/>
<name>A0A1Y4DNE6_9BACT</name>
<evidence type="ECO:0000313" key="3">
    <source>
        <dbReference type="Proteomes" id="UP000196368"/>
    </source>
</evidence>
<comment type="caution">
    <text evidence="2">The sequence shown here is derived from an EMBL/GenBank/DDBJ whole genome shotgun (WGS) entry which is preliminary data.</text>
</comment>
<accession>A0A1Y4DNE6</accession>
<dbReference type="PANTHER" id="PTHR34216">
    <property type="match status" value="1"/>
</dbReference>
<sequence>MIYGLYTAAGLLAALCIYFLLRRRPHALFVLAYEKAGAAPKHSSLKGEWISPQVFGRHLNWLSKHGFTVISLQTLSSARRLPAKPVVLAFLGGYQSFFTQIFPMLKQANTPVAVFLPPALADAYNAWQDPHREPWQNLLTENQIKEMQKSGLIDFGALCENGEDLTLLPLQQAAGLLQESAAVMQIRLKLKPKGFAFWPAARFTLKKASRLLPEGFGGLVLTPLEGPNKRTGKKLFLKVLFPARRPLAVRWALWKRR</sequence>
<dbReference type="Gene3D" id="3.20.20.370">
    <property type="entry name" value="Glycoside hydrolase/deacetylase"/>
    <property type="match status" value="1"/>
</dbReference>
<dbReference type="GO" id="GO:0005975">
    <property type="term" value="P:carbohydrate metabolic process"/>
    <property type="evidence" value="ECO:0007669"/>
    <property type="project" value="InterPro"/>
</dbReference>
<dbReference type="EMBL" id="NFJD01000002">
    <property type="protein sequence ID" value="OUO56921.1"/>
    <property type="molecule type" value="Genomic_DNA"/>
</dbReference>
<keyword evidence="3" id="KW-1185">Reference proteome</keyword>
<keyword evidence="1" id="KW-0812">Transmembrane</keyword>
<keyword evidence="1" id="KW-0472">Membrane</keyword>
<dbReference type="RefSeq" id="WP_087287984.1">
    <property type="nucleotide sequence ID" value="NZ_NFJD01000002.1"/>
</dbReference>
<dbReference type="CDD" id="cd10918">
    <property type="entry name" value="CE4_NodB_like_5s_6s"/>
    <property type="match status" value="1"/>
</dbReference>
<protein>
    <submittedName>
        <fullName evidence="2">Uncharacterized protein</fullName>
    </submittedName>
</protein>
<dbReference type="Proteomes" id="UP000196368">
    <property type="component" value="Unassembled WGS sequence"/>
</dbReference>
<evidence type="ECO:0000313" key="2">
    <source>
        <dbReference type="EMBL" id="OUO56921.1"/>
    </source>
</evidence>
<feature type="transmembrane region" description="Helical" evidence="1">
    <location>
        <begin position="6"/>
        <end position="21"/>
    </location>
</feature>
<organism evidence="2 3">
    <name type="scientific">Candidatus Avelusimicrobium gallicola</name>
    <dbReference type="NCBI Taxonomy" id="2562704"/>
    <lineage>
        <taxon>Bacteria</taxon>
        <taxon>Pseudomonadati</taxon>
        <taxon>Elusimicrobiota</taxon>
        <taxon>Elusimicrobia</taxon>
        <taxon>Elusimicrobiales</taxon>
        <taxon>Elusimicrobiaceae</taxon>
        <taxon>Candidatus Avelusimicrobium</taxon>
    </lineage>
</organism>
<dbReference type="InterPro" id="IPR011330">
    <property type="entry name" value="Glyco_hydro/deAcase_b/a-brl"/>
</dbReference>
<gene>
    <name evidence="2" type="ORF">B5F75_03500</name>
</gene>
<reference evidence="3" key="1">
    <citation type="submission" date="2017-04" db="EMBL/GenBank/DDBJ databases">
        <title>Function of individual gut microbiota members based on whole genome sequencing of pure cultures obtained from chicken caecum.</title>
        <authorList>
            <person name="Medvecky M."/>
            <person name="Cejkova D."/>
            <person name="Polansky O."/>
            <person name="Karasova D."/>
            <person name="Kubasova T."/>
            <person name="Cizek A."/>
            <person name="Rychlik I."/>
        </authorList>
    </citation>
    <scope>NUCLEOTIDE SEQUENCE [LARGE SCALE GENOMIC DNA]</scope>
    <source>
        <strain evidence="3">An273</strain>
    </source>
</reference>
<dbReference type="SUPFAM" id="SSF88713">
    <property type="entry name" value="Glycoside hydrolase/deacetylase"/>
    <property type="match status" value="1"/>
</dbReference>
<dbReference type="AlphaFoldDB" id="A0A1Y4DNE6"/>
<proteinExistence type="predicted"/>
<dbReference type="PANTHER" id="PTHR34216:SF7">
    <property type="entry name" value="POLY-BETA-1,6-N-ACETYL-D-GLUCOSAMINE N-DEACETYLASE"/>
    <property type="match status" value="1"/>
</dbReference>
<keyword evidence="1" id="KW-1133">Transmembrane helix</keyword>
<evidence type="ECO:0000256" key="1">
    <source>
        <dbReference type="SAM" id="Phobius"/>
    </source>
</evidence>
<dbReference type="InterPro" id="IPR051398">
    <property type="entry name" value="Polysacch_Deacetylase"/>
</dbReference>